<feature type="domain" description="Lipopolysaccharide assembly protein A" evidence="7">
    <location>
        <begin position="19"/>
        <end position="81"/>
    </location>
</feature>
<evidence type="ECO:0000259" key="7">
    <source>
        <dbReference type="Pfam" id="PF06305"/>
    </source>
</evidence>
<dbReference type="InterPro" id="IPR010445">
    <property type="entry name" value="LapA_dom"/>
</dbReference>
<evidence type="ECO:0000256" key="2">
    <source>
        <dbReference type="ARBA" id="ARBA00022692"/>
    </source>
</evidence>
<proteinExistence type="predicted"/>
<feature type="compositionally biased region" description="Basic and acidic residues" evidence="5">
    <location>
        <begin position="89"/>
        <end position="98"/>
    </location>
</feature>
<keyword evidence="1" id="KW-1003">Cell membrane</keyword>
<evidence type="ECO:0000256" key="6">
    <source>
        <dbReference type="SAM" id="Phobius"/>
    </source>
</evidence>
<dbReference type="PANTHER" id="PTHR41335">
    <property type="entry name" value="MEMBRANE PROTEIN-RELATED"/>
    <property type="match status" value="1"/>
</dbReference>
<evidence type="ECO:0000256" key="3">
    <source>
        <dbReference type="ARBA" id="ARBA00022989"/>
    </source>
</evidence>
<accession>A0A1J5RTX9</accession>
<dbReference type="PANTHER" id="PTHR41335:SF1">
    <property type="entry name" value="MEMBRANE PROTEIN"/>
    <property type="match status" value="1"/>
</dbReference>
<name>A0A1J5RTX9_9ZZZZ</name>
<gene>
    <name evidence="8" type="ORF">GALL_188840</name>
</gene>
<sequence length="98" mass="10765">MRNIILTALIVLAAVFAMQNMHPVELVFIVWSIQTVVALAIIVSLALGMLIGALLVLPAVMRNKRRVKQSVRHATELENSLKEQQSASKARDDFSGTP</sequence>
<comment type="caution">
    <text evidence="8">The sequence shown here is derived from an EMBL/GenBank/DDBJ whole genome shotgun (WGS) entry which is preliminary data.</text>
</comment>
<dbReference type="AlphaFoldDB" id="A0A1J5RTX9"/>
<keyword evidence="2 6" id="KW-0812">Transmembrane</keyword>
<evidence type="ECO:0000256" key="4">
    <source>
        <dbReference type="ARBA" id="ARBA00023136"/>
    </source>
</evidence>
<protein>
    <recommendedName>
        <fullName evidence="7">Lipopolysaccharide assembly protein A domain-containing protein</fullName>
    </recommendedName>
</protein>
<dbReference type="Pfam" id="PF06305">
    <property type="entry name" value="LapA_dom"/>
    <property type="match status" value="1"/>
</dbReference>
<dbReference type="EMBL" id="MLJW01000110">
    <property type="protein sequence ID" value="OIQ99146.1"/>
    <property type="molecule type" value="Genomic_DNA"/>
</dbReference>
<evidence type="ECO:0000256" key="1">
    <source>
        <dbReference type="ARBA" id="ARBA00022475"/>
    </source>
</evidence>
<keyword evidence="4 6" id="KW-0472">Membrane</keyword>
<feature type="transmembrane region" description="Helical" evidence="6">
    <location>
        <begin position="27"/>
        <end position="60"/>
    </location>
</feature>
<dbReference type="GO" id="GO:0005886">
    <property type="term" value="C:plasma membrane"/>
    <property type="evidence" value="ECO:0007669"/>
    <property type="project" value="InterPro"/>
</dbReference>
<reference evidence="8" key="1">
    <citation type="submission" date="2016-10" db="EMBL/GenBank/DDBJ databases">
        <title>Sequence of Gallionella enrichment culture.</title>
        <authorList>
            <person name="Poehlein A."/>
            <person name="Muehling M."/>
            <person name="Daniel R."/>
        </authorList>
    </citation>
    <scope>NUCLEOTIDE SEQUENCE</scope>
</reference>
<feature type="region of interest" description="Disordered" evidence="5">
    <location>
        <begin position="76"/>
        <end position="98"/>
    </location>
</feature>
<organism evidence="8">
    <name type="scientific">mine drainage metagenome</name>
    <dbReference type="NCBI Taxonomy" id="410659"/>
    <lineage>
        <taxon>unclassified sequences</taxon>
        <taxon>metagenomes</taxon>
        <taxon>ecological metagenomes</taxon>
    </lineage>
</organism>
<evidence type="ECO:0000256" key="5">
    <source>
        <dbReference type="SAM" id="MobiDB-lite"/>
    </source>
</evidence>
<evidence type="ECO:0000313" key="8">
    <source>
        <dbReference type="EMBL" id="OIQ99146.1"/>
    </source>
</evidence>
<keyword evidence="3 6" id="KW-1133">Transmembrane helix</keyword>